<comment type="caution">
    <text evidence="1">The sequence shown here is derived from an EMBL/GenBank/DDBJ whole genome shotgun (WGS) entry which is preliminary data.</text>
</comment>
<dbReference type="OrthoDB" id="8122644at2759"/>
<dbReference type="EMBL" id="BMAV01005735">
    <property type="protein sequence ID" value="GFY47048.1"/>
    <property type="molecule type" value="Genomic_DNA"/>
</dbReference>
<reference evidence="1" key="1">
    <citation type="submission" date="2020-08" db="EMBL/GenBank/DDBJ databases">
        <title>Multicomponent nature underlies the extraordinary mechanical properties of spider dragline silk.</title>
        <authorList>
            <person name="Kono N."/>
            <person name="Nakamura H."/>
            <person name="Mori M."/>
            <person name="Yoshida Y."/>
            <person name="Ohtoshi R."/>
            <person name="Malay A.D."/>
            <person name="Moran D.A.P."/>
            <person name="Tomita M."/>
            <person name="Numata K."/>
            <person name="Arakawa K."/>
        </authorList>
    </citation>
    <scope>NUCLEOTIDE SEQUENCE</scope>
</reference>
<accession>A0A8X6X4X0</accession>
<keyword evidence="2" id="KW-1185">Reference proteome</keyword>
<evidence type="ECO:0000313" key="1">
    <source>
        <dbReference type="EMBL" id="GFY47048.1"/>
    </source>
</evidence>
<protein>
    <submittedName>
        <fullName evidence="1">Uncharacterized protein</fullName>
    </submittedName>
</protein>
<sequence>MTDLCFICNESLSQGDPVNVVRGLKTLKTASMERNDGHIDFLNSSIPENVHTECRKTNFLNRLPCTEKKPRQDNQVSEAMVEIFNHIENHDNSQFTLKELRDVLCVTGYVSFIDHPASNVDTVYTTLHCATNTALRRGQKTCLITFDQPLYSGITTLKFLLL</sequence>
<proteinExistence type="predicted"/>
<evidence type="ECO:0000313" key="2">
    <source>
        <dbReference type="Proteomes" id="UP000886998"/>
    </source>
</evidence>
<dbReference type="AlphaFoldDB" id="A0A8X6X4X0"/>
<gene>
    <name evidence="1" type="ORF">TNIN_127611</name>
</gene>
<name>A0A8X6X4X0_9ARAC</name>
<organism evidence="1 2">
    <name type="scientific">Trichonephila inaurata madagascariensis</name>
    <dbReference type="NCBI Taxonomy" id="2747483"/>
    <lineage>
        <taxon>Eukaryota</taxon>
        <taxon>Metazoa</taxon>
        <taxon>Ecdysozoa</taxon>
        <taxon>Arthropoda</taxon>
        <taxon>Chelicerata</taxon>
        <taxon>Arachnida</taxon>
        <taxon>Araneae</taxon>
        <taxon>Araneomorphae</taxon>
        <taxon>Entelegynae</taxon>
        <taxon>Araneoidea</taxon>
        <taxon>Nephilidae</taxon>
        <taxon>Trichonephila</taxon>
        <taxon>Trichonephila inaurata</taxon>
    </lineage>
</organism>
<dbReference type="Proteomes" id="UP000886998">
    <property type="component" value="Unassembled WGS sequence"/>
</dbReference>